<dbReference type="RefSeq" id="WP_380083415.1">
    <property type="nucleotide sequence ID" value="NZ_JBHSWD010000001.1"/>
</dbReference>
<dbReference type="Proteomes" id="UP001596297">
    <property type="component" value="Unassembled WGS sequence"/>
</dbReference>
<gene>
    <name evidence="1" type="ORF">ACFP81_10565</name>
</gene>
<dbReference type="SUPFAM" id="SSF143100">
    <property type="entry name" value="TTHA1013/TTHA0281-like"/>
    <property type="match status" value="1"/>
</dbReference>
<protein>
    <submittedName>
        <fullName evidence="1">Type II toxin-antitoxin system HicB family antitoxin</fullName>
    </submittedName>
</protein>
<dbReference type="CDD" id="cd00093">
    <property type="entry name" value="HTH_XRE"/>
    <property type="match status" value="1"/>
</dbReference>
<reference evidence="2" key="1">
    <citation type="journal article" date="2019" name="Int. J. Syst. Evol. Microbiol.">
        <title>The Global Catalogue of Microorganisms (GCM) 10K type strain sequencing project: providing services to taxonomists for standard genome sequencing and annotation.</title>
        <authorList>
            <consortium name="The Broad Institute Genomics Platform"/>
            <consortium name="The Broad Institute Genome Sequencing Center for Infectious Disease"/>
            <person name="Wu L."/>
            <person name="Ma J."/>
        </authorList>
    </citation>
    <scope>NUCLEOTIDE SEQUENCE [LARGE SCALE GENOMIC DNA]</scope>
    <source>
        <strain evidence="2">CGMCC 1.15772</strain>
    </source>
</reference>
<evidence type="ECO:0000313" key="1">
    <source>
        <dbReference type="EMBL" id="MFC6592390.1"/>
    </source>
</evidence>
<dbReference type="InterPro" id="IPR035069">
    <property type="entry name" value="TTHA1013/TTHA0281-like"/>
</dbReference>
<dbReference type="SUPFAM" id="SSF47413">
    <property type="entry name" value="lambda repressor-like DNA-binding domains"/>
    <property type="match status" value="1"/>
</dbReference>
<sequence length="149" mass="16251">MKYLAIITQTATGFSGTVHDLPVMATAKTLEALEQDLSEGLALWLDEATPPTKIAQKLSDLPADIQAAYEGQSPTELLIEPAPMNPVSLEVERAIEASGLSYRELARRMGTGHASLSRLANPFYWGHSLPMLRRLAEELGLHIELKLTA</sequence>
<dbReference type="Gene3D" id="3.30.160.250">
    <property type="match status" value="1"/>
</dbReference>
<dbReference type="EMBL" id="JBHSWD010000001">
    <property type="protein sequence ID" value="MFC6592390.1"/>
    <property type="molecule type" value="Genomic_DNA"/>
</dbReference>
<organism evidence="1 2">
    <name type="scientific">Deinococcus lacus</name>
    <dbReference type="NCBI Taxonomy" id="392561"/>
    <lineage>
        <taxon>Bacteria</taxon>
        <taxon>Thermotogati</taxon>
        <taxon>Deinococcota</taxon>
        <taxon>Deinococci</taxon>
        <taxon>Deinococcales</taxon>
        <taxon>Deinococcaceae</taxon>
        <taxon>Deinococcus</taxon>
    </lineage>
</organism>
<evidence type="ECO:0000313" key="2">
    <source>
        <dbReference type="Proteomes" id="UP001596297"/>
    </source>
</evidence>
<keyword evidence="2" id="KW-1185">Reference proteome</keyword>
<proteinExistence type="predicted"/>
<accession>A0ABW1YFQ6</accession>
<dbReference type="Gene3D" id="1.10.260.40">
    <property type="entry name" value="lambda repressor-like DNA-binding domains"/>
    <property type="match status" value="1"/>
</dbReference>
<dbReference type="InterPro" id="IPR010982">
    <property type="entry name" value="Lambda_DNA-bd_dom_sf"/>
</dbReference>
<comment type="caution">
    <text evidence="1">The sequence shown here is derived from an EMBL/GenBank/DDBJ whole genome shotgun (WGS) entry which is preliminary data.</text>
</comment>
<dbReference type="InterPro" id="IPR001387">
    <property type="entry name" value="Cro/C1-type_HTH"/>
</dbReference>
<name>A0ABW1YFQ6_9DEIO</name>